<dbReference type="InterPro" id="IPR006015">
    <property type="entry name" value="Universal_stress_UspA"/>
</dbReference>
<feature type="domain" description="UspA" evidence="2">
    <location>
        <begin position="3"/>
        <end position="155"/>
    </location>
</feature>
<sequence>MFRILVPVDLTDSSYKACNYALTFAKQAPEAIMVLLHCYQDYLEEPDSDNAFTDGETASARITDRVLRRNQTDAQEKLDELYNTLKVANPSPQLQLERVFMYGLPEDLVPEEVQRFKPDLLVMATKGESNLARTFFGSISTNIAQEIKVPVLTIPETYEGTTIKRVLYATDLDKTDTQTLTNLQQLLQPFGPVIECVHVADEPSQSDNRKLEELRNKLQQSATTNLTYTLLEGEDVADALQKFVSEQAIDLIALTTRSRTLLGSLLNPSLTKRLVLESQVPLLIFHASDKV</sequence>
<gene>
    <name evidence="3" type="ORF">GWO68_14280</name>
</gene>
<comment type="caution">
    <text evidence="3">The sequence shown here is derived from an EMBL/GenBank/DDBJ whole genome shotgun (WGS) entry which is preliminary data.</text>
</comment>
<keyword evidence="4" id="KW-1185">Reference proteome</keyword>
<dbReference type="PANTHER" id="PTHR46268:SF6">
    <property type="entry name" value="UNIVERSAL STRESS PROTEIN UP12"/>
    <property type="match status" value="1"/>
</dbReference>
<dbReference type="Proteomes" id="UP000478546">
    <property type="component" value="Unassembled WGS sequence"/>
</dbReference>
<dbReference type="SUPFAM" id="SSF52402">
    <property type="entry name" value="Adenine nucleotide alpha hydrolases-like"/>
    <property type="match status" value="2"/>
</dbReference>
<dbReference type="InterPro" id="IPR006016">
    <property type="entry name" value="UspA"/>
</dbReference>
<dbReference type="Pfam" id="PF00582">
    <property type="entry name" value="Usp"/>
    <property type="match status" value="2"/>
</dbReference>
<dbReference type="RefSeq" id="WP_162347148.1">
    <property type="nucleotide sequence ID" value="NZ_JAAEAA010000019.1"/>
</dbReference>
<feature type="domain" description="UspA" evidence="2">
    <location>
        <begin position="163"/>
        <end position="285"/>
    </location>
</feature>
<dbReference type="Gene3D" id="3.40.50.620">
    <property type="entry name" value="HUPs"/>
    <property type="match status" value="2"/>
</dbReference>
<evidence type="ECO:0000313" key="3">
    <source>
        <dbReference type="EMBL" id="NDK57090.1"/>
    </source>
</evidence>
<dbReference type="PANTHER" id="PTHR46268">
    <property type="entry name" value="STRESS RESPONSE PROTEIN NHAX"/>
    <property type="match status" value="1"/>
</dbReference>
<evidence type="ECO:0000259" key="2">
    <source>
        <dbReference type="Pfam" id="PF00582"/>
    </source>
</evidence>
<reference evidence="3 4" key="1">
    <citation type="submission" date="2020-01" db="EMBL/GenBank/DDBJ databases">
        <authorList>
            <person name="Kim M.K."/>
        </authorList>
    </citation>
    <scope>NUCLEOTIDE SEQUENCE [LARGE SCALE GENOMIC DNA]</scope>
    <source>
        <strain evidence="3 4">BT213</strain>
    </source>
</reference>
<accession>A0A6B2HA09</accession>
<dbReference type="CDD" id="cd00293">
    <property type="entry name" value="USP-like"/>
    <property type="match status" value="2"/>
</dbReference>
<dbReference type="PRINTS" id="PR01438">
    <property type="entry name" value="UNVRSLSTRESS"/>
</dbReference>
<dbReference type="AlphaFoldDB" id="A0A6B2HA09"/>
<evidence type="ECO:0000313" key="4">
    <source>
        <dbReference type="Proteomes" id="UP000478546"/>
    </source>
</evidence>
<organism evidence="3 4">
    <name type="scientific">Pontibacter fetidus</name>
    <dbReference type="NCBI Taxonomy" id="2700082"/>
    <lineage>
        <taxon>Bacteria</taxon>
        <taxon>Pseudomonadati</taxon>
        <taxon>Bacteroidota</taxon>
        <taxon>Cytophagia</taxon>
        <taxon>Cytophagales</taxon>
        <taxon>Hymenobacteraceae</taxon>
        <taxon>Pontibacter</taxon>
    </lineage>
</organism>
<protein>
    <submittedName>
        <fullName evidence="3">Universal stress protein</fullName>
    </submittedName>
</protein>
<evidence type="ECO:0000256" key="1">
    <source>
        <dbReference type="ARBA" id="ARBA00008791"/>
    </source>
</evidence>
<proteinExistence type="inferred from homology"/>
<comment type="similarity">
    <text evidence="1">Belongs to the universal stress protein A family.</text>
</comment>
<dbReference type="InterPro" id="IPR014729">
    <property type="entry name" value="Rossmann-like_a/b/a_fold"/>
</dbReference>
<dbReference type="EMBL" id="JAAEAA010000019">
    <property type="protein sequence ID" value="NDK57090.1"/>
    <property type="molecule type" value="Genomic_DNA"/>
</dbReference>
<name>A0A6B2HA09_9BACT</name>